<evidence type="ECO:0000313" key="5">
    <source>
        <dbReference type="EMBL" id="KRL94789.1"/>
    </source>
</evidence>
<evidence type="ECO:0000313" key="6">
    <source>
        <dbReference type="Proteomes" id="UP000051084"/>
    </source>
</evidence>
<dbReference type="SUPFAM" id="SSF52540">
    <property type="entry name" value="P-loop containing nucleoside triphosphate hydrolases"/>
    <property type="match status" value="1"/>
</dbReference>
<proteinExistence type="inferred from homology"/>
<dbReference type="PATRIC" id="fig|1423742.4.peg.1301"/>
<evidence type="ECO:0000256" key="3">
    <source>
        <dbReference type="ARBA" id="ARBA00022840"/>
    </source>
</evidence>
<comment type="similarity">
    <text evidence="1">Belongs to the GSP E family.</text>
</comment>
<keyword evidence="2" id="KW-0547">Nucleotide-binding</keyword>
<dbReference type="Proteomes" id="UP000051084">
    <property type="component" value="Unassembled WGS sequence"/>
</dbReference>
<dbReference type="SMART" id="SM00382">
    <property type="entry name" value="AAA"/>
    <property type="match status" value="1"/>
</dbReference>
<dbReference type="PANTHER" id="PTHR30258:SF2">
    <property type="entry name" value="COMG OPERON PROTEIN 1"/>
    <property type="match status" value="1"/>
</dbReference>
<dbReference type="Pfam" id="PF00437">
    <property type="entry name" value="T2SSE"/>
    <property type="match status" value="1"/>
</dbReference>
<evidence type="ECO:0000256" key="2">
    <source>
        <dbReference type="ARBA" id="ARBA00022741"/>
    </source>
</evidence>
<accession>A0A0R1UV41</accession>
<sequence>MEQQIQRGLQALMDEQVTDAYLWPQADCYQLRVLIAGELITRQQFSVASAKRIMSYLKFRANMNISEHRRPQAGALHLVNRTGQGVDVRLSTVGNYAGQESLVVRFIYPVTNQFQVLVPAQWSQLQQLGHQTGVMLFAGPMGSGKTTTMYQLATLVGENKTVMTIEDPVEITQPQFLQTQVNELSGMDDLTLLKVSLRHRPQILIIGEIRDARTAQLAIQAGLSGQLVLATIHARNARGVLSRLRQLGVSEYYLSQALLGINYQRLIPKTDGTWAVLFDQLVHSALQTAIDQSPPAVIGAEWTQWLAKLVKEGQLDAQVAQQFQTG</sequence>
<dbReference type="RefSeq" id="WP_054653956.1">
    <property type="nucleotide sequence ID" value="NZ_AZGC01000029.1"/>
</dbReference>
<dbReference type="EMBL" id="AZGC01000029">
    <property type="protein sequence ID" value="KRL94789.1"/>
    <property type="molecule type" value="Genomic_DNA"/>
</dbReference>
<dbReference type="GO" id="GO:0005886">
    <property type="term" value="C:plasma membrane"/>
    <property type="evidence" value="ECO:0007669"/>
    <property type="project" value="TreeGrafter"/>
</dbReference>
<evidence type="ECO:0000256" key="1">
    <source>
        <dbReference type="ARBA" id="ARBA00006611"/>
    </source>
</evidence>
<dbReference type="NCBIfam" id="NF041000">
    <property type="entry name" value="ATPase_ComGA"/>
    <property type="match status" value="1"/>
</dbReference>
<dbReference type="InterPro" id="IPR001482">
    <property type="entry name" value="T2SS/T4SS_dom"/>
</dbReference>
<organism evidence="5 6">
    <name type="scientific">Limosilactobacillus equigenerosi DSM 18793 = JCM 14505</name>
    <dbReference type="NCBI Taxonomy" id="1423742"/>
    <lineage>
        <taxon>Bacteria</taxon>
        <taxon>Bacillati</taxon>
        <taxon>Bacillota</taxon>
        <taxon>Bacilli</taxon>
        <taxon>Lactobacillales</taxon>
        <taxon>Lactobacillaceae</taxon>
        <taxon>Limosilactobacillus</taxon>
    </lineage>
</organism>
<reference evidence="5 6" key="1">
    <citation type="journal article" date="2015" name="Genome Announc.">
        <title>Expanding the biotechnology potential of lactobacilli through comparative genomics of 213 strains and associated genera.</title>
        <authorList>
            <person name="Sun Z."/>
            <person name="Harris H.M."/>
            <person name="McCann A."/>
            <person name="Guo C."/>
            <person name="Argimon S."/>
            <person name="Zhang W."/>
            <person name="Yang X."/>
            <person name="Jeffery I.B."/>
            <person name="Cooney J.C."/>
            <person name="Kagawa T.F."/>
            <person name="Liu W."/>
            <person name="Song Y."/>
            <person name="Salvetti E."/>
            <person name="Wrobel A."/>
            <person name="Rasinkangas P."/>
            <person name="Parkhill J."/>
            <person name="Rea M.C."/>
            <person name="O'Sullivan O."/>
            <person name="Ritari J."/>
            <person name="Douillard F.P."/>
            <person name="Paul Ross R."/>
            <person name="Yang R."/>
            <person name="Briner A.E."/>
            <person name="Felis G.E."/>
            <person name="de Vos W.M."/>
            <person name="Barrangou R."/>
            <person name="Klaenhammer T.R."/>
            <person name="Caufield P.W."/>
            <person name="Cui Y."/>
            <person name="Zhang H."/>
            <person name="O'Toole P.W."/>
        </authorList>
    </citation>
    <scope>NUCLEOTIDE SEQUENCE [LARGE SCALE GENOMIC DNA]</scope>
    <source>
        <strain evidence="5 6">DSM 18793</strain>
    </source>
</reference>
<keyword evidence="6" id="KW-1185">Reference proteome</keyword>
<protein>
    <submittedName>
        <fullName evidence="5">Competence protein</fullName>
    </submittedName>
</protein>
<evidence type="ECO:0000259" key="4">
    <source>
        <dbReference type="SMART" id="SM00382"/>
    </source>
</evidence>
<dbReference type="InterPro" id="IPR047667">
    <property type="entry name" value="ATPase_ComGA"/>
</dbReference>
<dbReference type="CDD" id="cd01129">
    <property type="entry name" value="PulE-GspE-like"/>
    <property type="match status" value="1"/>
</dbReference>
<feature type="domain" description="AAA+ ATPase" evidence="4">
    <location>
        <begin position="131"/>
        <end position="251"/>
    </location>
</feature>
<dbReference type="InterPro" id="IPR003593">
    <property type="entry name" value="AAA+_ATPase"/>
</dbReference>
<dbReference type="STRING" id="417373.GCA_001570685_01501"/>
<dbReference type="PANTHER" id="PTHR30258">
    <property type="entry name" value="TYPE II SECRETION SYSTEM PROTEIN GSPE-RELATED"/>
    <property type="match status" value="1"/>
</dbReference>
<dbReference type="InterPro" id="IPR027417">
    <property type="entry name" value="P-loop_NTPase"/>
</dbReference>
<dbReference type="GO" id="GO:0005524">
    <property type="term" value="F:ATP binding"/>
    <property type="evidence" value="ECO:0007669"/>
    <property type="project" value="UniProtKB-KW"/>
</dbReference>
<dbReference type="Gene3D" id="3.40.50.300">
    <property type="entry name" value="P-loop containing nucleotide triphosphate hydrolases"/>
    <property type="match status" value="1"/>
</dbReference>
<dbReference type="GO" id="GO:0016887">
    <property type="term" value="F:ATP hydrolysis activity"/>
    <property type="evidence" value="ECO:0007669"/>
    <property type="project" value="TreeGrafter"/>
</dbReference>
<dbReference type="Gene3D" id="3.30.450.90">
    <property type="match status" value="1"/>
</dbReference>
<comment type="caution">
    <text evidence="5">The sequence shown here is derived from an EMBL/GenBank/DDBJ whole genome shotgun (WGS) entry which is preliminary data.</text>
</comment>
<name>A0A0R1UV41_9LACO</name>
<keyword evidence="3" id="KW-0067">ATP-binding</keyword>
<dbReference type="OrthoDB" id="9808272at2"/>
<dbReference type="AlphaFoldDB" id="A0A0R1UV41"/>
<gene>
    <name evidence="5" type="ORF">FC21_GL001255</name>
</gene>